<feature type="active site" evidence="5">
    <location>
        <position position="517"/>
    </location>
</feature>
<dbReference type="EMBL" id="MU001501">
    <property type="protein sequence ID" value="KAF2444119.1"/>
    <property type="molecule type" value="Genomic_DNA"/>
</dbReference>
<evidence type="ECO:0000256" key="1">
    <source>
        <dbReference type="ARBA" id="ARBA00010193"/>
    </source>
</evidence>
<dbReference type="SMART" id="SM00230">
    <property type="entry name" value="CysPc"/>
    <property type="match status" value="1"/>
</dbReference>
<dbReference type="PANTHER" id="PTHR46143">
    <property type="entry name" value="CALPAIN-7"/>
    <property type="match status" value="1"/>
</dbReference>
<dbReference type="Proteomes" id="UP000799764">
    <property type="component" value="Unassembled WGS sequence"/>
</dbReference>
<dbReference type="Gene3D" id="2.60.120.380">
    <property type="match status" value="1"/>
</dbReference>
<keyword evidence="2 5" id="KW-0645">Protease</keyword>
<comment type="similarity">
    <text evidence="1">Belongs to the peptidase C2 family. PalB/RIM13 subfamily.</text>
</comment>
<evidence type="ECO:0000256" key="6">
    <source>
        <dbReference type="SAM" id="Coils"/>
    </source>
</evidence>
<evidence type="ECO:0000256" key="3">
    <source>
        <dbReference type="ARBA" id="ARBA00022801"/>
    </source>
</evidence>
<dbReference type="InterPro" id="IPR022682">
    <property type="entry name" value="Calpain_domain_III"/>
</dbReference>
<proteinExistence type="inferred from homology"/>
<evidence type="ECO:0000259" key="8">
    <source>
        <dbReference type="PROSITE" id="PS50203"/>
    </source>
</evidence>
<keyword evidence="6" id="KW-0175">Coiled coil</keyword>
<gene>
    <name evidence="9" type="ORF">P171DRAFT_361500</name>
</gene>
<dbReference type="SUPFAM" id="SSF54001">
    <property type="entry name" value="Cysteine proteinases"/>
    <property type="match status" value="1"/>
</dbReference>
<evidence type="ECO:0000313" key="9">
    <source>
        <dbReference type="EMBL" id="KAF2444119.1"/>
    </source>
</evidence>
<dbReference type="OrthoDB" id="167576at2759"/>
<dbReference type="SMART" id="SM00720">
    <property type="entry name" value="calpain_III"/>
    <property type="match status" value="1"/>
</dbReference>
<evidence type="ECO:0000256" key="4">
    <source>
        <dbReference type="ARBA" id="ARBA00022807"/>
    </source>
</evidence>
<dbReference type="InterPro" id="IPR001300">
    <property type="entry name" value="Peptidase_C2_calpain_cat"/>
</dbReference>
<evidence type="ECO:0000256" key="2">
    <source>
        <dbReference type="ARBA" id="ARBA00022670"/>
    </source>
</evidence>
<dbReference type="InterPro" id="IPR051297">
    <property type="entry name" value="PalB/RIM13"/>
</dbReference>
<feature type="region of interest" description="Disordered" evidence="7">
    <location>
        <begin position="82"/>
        <end position="104"/>
    </location>
</feature>
<dbReference type="InterPro" id="IPR038765">
    <property type="entry name" value="Papain-like_cys_pep_sf"/>
</dbReference>
<dbReference type="Pfam" id="PF25435">
    <property type="entry name" value="PalB_C"/>
    <property type="match status" value="1"/>
</dbReference>
<evidence type="ECO:0000313" key="10">
    <source>
        <dbReference type="Proteomes" id="UP000799764"/>
    </source>
</evidence>
<dbReference type="PROSITE" id="PS50203">
    <property type="entry name" value="CALPAIN_CAT"/>
    <property type="match status" value="1"/>
</dbReference>
<dbReference type="AlphaFoldDB" id="A0A9P4PJK9"/>
<feature type="active site" evidence="5">
    <location>
        <position position="497"/>
    </location>
</feature>
<evidence type="ECO:0000256" key="5">
    <source>
        <dbReference type="PROSITE-ProRule" id="PRU00239"/>
    </source>
</evidence>
<dbReference type="GO" id="GO:0006508">
    <property type="term" value="P:proteolysis"/>
    <property type="evidence" value="ECO:0007669"/>
    <property type="project" value="UniProtKB-KW"/>
</dbReference>
<dbReference type="InterPro" id="IPR036213">
    <property type="entry name" value="Calpain_III_sf"/>
</dbReference>
<dbReference type="InterPro" id="IPR022683">
    <property type="entry name" value="Calpain_III"/>
</dbReference>
<feature type="compositionally biased region" description="Low complexity" evidence="7">
    <location>
        <begin position="188"/>
        <end position="197"/>
    </location>
</feature>
<evidence type="ECO:0000256" key="7">
    <source>
        <dbReference type="SAM" id="MobiDB-lite"/>
    </source>
</evidence>
<keyword evidence="4 5" id="KW-0788">Thiol protease</keyword>
<feature type="compositionally biased region" description="Basic and acidic residues" evidence="7">
    <location>
        <begin position="174"/>
        <end position="185"/>
    </location>
</feature>
<feature type="region of interest" description="Disordered" evidence="7">
    <location>
        <begin position="116"/>
        <end position="200"/>
    </location>
</feature>
<dbReference type="Gene3D" id="3.90.70.10">
    <property type="entry name" value="Cysteine proteinases"/>
    <property type="match status" value="1"/>
</dbReference>
<feature type="compositionally biased region" description="Polar residues" evidence="7">
    <location>
        <begin position="117"/>
        <end position="146"/>
    </location>
</feature>
<feature type="domain" description="Calpain catalytic" evidence="8">
    <location>
        <begin position="274"/>
        <end position="588"/>
    </location>
</feature>
<comment type="caution">
    <text evidence="9">The sequence shown here is derived from an EMBL/GenBank/DDBJ whole genome shotgun (WGS) entry which is preliminary data.</text>
</comment>
<dbReference type="Pfam" id="PF01067">
    <property type="entry name" value="Calpain_III"/>
    <property type="match status" value="1"/>
</dbReference>
<keyword evidence="10" id="KW-1185">Reference proteome</keyword>
<name>A0A9P4PJK9_9PLEO</name>
<accession>A0A9P4PJK9</accession>
<dbReference type="GO" id="GO:0004198">
    <property type="term" value="F:calcium-dependent cysteine-type endopeptidase activity"/>
    <property type="evidence" value="ECO:0007669"/>
    <property type="project" value="InterPro"/>
</dbReference>
<sequence length="1024" mass="113890">MADQAAKLEALKAAASNHESQVKTAATKDEALQQALAAAEKLMKAVKLTTNPTEKKQLNQRFNAVADVARSVKSNEWTPLKPVITTRPQQQQAHVASRPKSKADGIGEWAADVAQSFDHTPSGSPPQSTDPTQGTSSRTRVATQSILPLGKSSTTCPSPSPSQHPTLISAHASAKHENSRGDHSGRTSQSQLDLAAQDDQRSRIREITQQELRPTGSRTLVSHVRKLREPISSRKRTTKEEIILLKASLVNGMKCPPWDKNPSADEFAADGFGFFTQPRELSLSPQQQQHFKAWTRAKDALPRGSLGSDDQPVMSSPRPIDLVQDAATDCSVVASLCAGIARTERGYDKILSTKLYPFDRNLGRPVISANGKYIVRLHFNGCWRRVTIDDRLPLSETRALHVVDRREPALLWPPLLEKAYLTVRGGYDFPGSNSCSDLWTLTGWIPEQVHLQETDIVPDQLWNRLHKAFAFGDVLATLGTGQMSARQERELGLEGQHSYVILDLKEMENDRFLLVKNPWVEGRGWLGPRPSPDAFYASSTITDSSKDGVATYHRDTIPTKDRPNPTTFWIGLEQVIRHFDGLYLNWNPGLFRYRQDIHFEWAVDGSSEEENRCIVTHPQFLFHSEDESPVWFLLSRHFRATSGDSKEESDAFNDGSIRPSTLTDASDDIPKGYMSIFVCPGNGNRLYIKDTCIERSDYVTTPQCLLRWDAEANSTYTVVLDQDELPASAYTFSLFAFSNSKIELEPAIPQYPLQKVVTGEWTKQTAGGGTGSSQYFQNPQYALDVKQRGPLAILLTSTNRKNALHVKLTLGHGKRIYRLNSRDVLADSGDHRARCVFAEAKALEPGLYTIVCSLFEAGQTGDYSLRVDSTCEIVLKQIARDGAGLLLNRLAPVCFRPEVNEVVAPMVVRRLAAYTIVVRFLKATTARSTGGLPTTRSPLRFSVEYGRGPERQFLITSERGQYSDAVILRTEAVNIDPELYPGANLSLVMDRLSGPGGPVEEWYEVEVYTDIPSACEIGVWRDRK</sequence>
<dbReference type="SUPFAM" id="SSF49758">
    <property type="entry name" value="Calpain large subunit, middle domain (domain III)"/>
    <property type="match status" value="2"/>
</dbReference>
<feature type="compositionally biased region" description="Low complexity" evidence="7">
    <location>
        <begin position="152"/>
        <end position="166"/>
    </location>
</feature>
<keyword evidence="3 5" id="KW-0378">Hydrolase</keyword>
<dbReference type="Pfam" id="PF00648">
    <property type="entry name" value="Peptidase_C2"/>
    <property type="match status" value="1"/>
</dbReference>
<organism evidence="9 10">
    <name type="scientific">Karstenula rhodostoma CBS 690.94</name>
    <dbReference type="NCBI Taxonomy" id="1392251"/>
    <lineage>
        <taxon>Eukaryota</taxon>
        <taxon>Fungi</taxon>
        <taxon>Dikarya</taxon>
        <taxon>Ascomycota</taxon>
        <taxon>Pezizomycotina</taxon>
        <taxon>Dothideomycetes</taxon>
        <taxon>Pleosporomycetidae</taxon>
        <taxon>Pleosporales</taxon>
        <taxon>Massarineae</taxon>
        <taxon>Didymosphaeriaceae</taxon>
        <taxon>Karstenula</taxon>
    </lineage>
</organism>
<dbReference type="PANTHER" id="PTHR46143:SF1">
    <property type="entry name" value="CALPAIN-7"/>
    <property type="match status" value="1"/>
</dbReference>
<feature type="coiled-coil region" evidence="6">
    <location>
        <begin position="1"/>
        <end position="28"/>
    </location>
</feature>
<reference evidence="9" key="1">
    <citation type="journal article" date="2020" name="Stud. Mycol.">
        <title>101 Dothideomycetes genomes: a test case for predicting lifestyles and emergence of pathogens.</title>
        <authorList>
            <person name="Haridas S."/>
            <person name="Albert R."/>
            <person name="Binder M."/>
            <person name="Bloem J."/>
            <person name="Labutti K."/>
            <person name="Salamov A."/>
            <person name="Andreopoulos B."/>
            <person name="Baker S."/>
            <person name="Barry K."/>
            <person name="Bills G."/>
            <person name="Bluhm B."/>
            <person name="Cannon C."/>
            <person name="Castanera R."/>
            <person name="Culley D."/>
            <person name="Daum C."/>
            <person name="Ezra D."/>
            <person name="Gonzalez J."/>
            <person name="Henrissat B."/>
            <person name="Kuo A."/>
            <person name="Liang C."/>
            <person name="Lipzen A."/>
            <person name="Lutzoni F."/>
            <person name="Magnuson J."/>
            <person name="Mondo S."/>
            <person name="Nolan M."/>
            <person name="Ohm R."/>
            <person name="Pangilinan J."/>
            <person name="Park H.-J."/>
            <person name="Ramirez L."/>
            <person name="Alfaro M."/>
            <person name="Sun H."/>
            <person name="Tritt A."/>
            <person name="Yoshinaga Y."/>
            <person name="Zwiers L.-H."/>
            <person name="Turgeon B."/>
            <person name="Goodwin S."/>
            <person name="Spatafora J."/>
            <person name="Crous P."/>
            <person name="Grigoriev I."/>
        </authorList>
    </citation>
    <scope>NUCLEOTIDE SEQUENCE</scope>
    <source>
        <strain evidence="9">CBS 690.94</strain>
    </source>
</reference>
<protein>
    <submittedName>
        <fullName evidence="9">Cysteine proteinase</fullName>
    </submittedName>
</protein>
<feature type="active site" evidence="5">
    <location>
        <position position="330"/>
    </location>
</feature>